<keyword evidence="2" id="KW-1185">Reference proteome</keyword>
<comment type="caution">
    <text evidence="1">The sequence shown here is derived from an EMBL/GenBank/DDBJ whole genome shotgun (WGS) entry which is preliminary data.</text>
</comment>
<dbReference type="Proteomes" id="UP000194873">
    <property type="component" value="Unassembled WGS sequence"/>
</dbReference>
<sequence>MHAALGDTLFAFVEHDQLWLSPTYHKQIGWWQTRLDRGQLRRSGALAYGQILVEAYLQAHPAEAQRVGHTHILTVLLRALDSLRD</sequence>
<dbReference type="AlphaFoldDB" id="A0A243W780"/>
<proteinExistence type="predicted"/>
<evidence type="ECO:0000313" key="2">
    <source>
        <dbReference type="Proteomes" id="UP000194873"/>
    </source>
</evidence>
<reference evidence="1 2" key="1">
    <citation type="submission" date="2017-01" db="EMBL/GenBank/DDBJ databases">
        <title>A new Hymenobacter.</title>
        <authorList>
            <person name="Liang Y."/>
            <person name="Feng F."/>
        </authorList>
    </citation>
    <scope>NUCLEOTIDE SEQUENCE [LARGE SCALE GENOMIC DNA]</scope>
    <source>
        <strain evidence="1">MIMBbqt21</strain>
    </source>
</reference>
<accession>A0A243W780</accession>
<protein>
    <submittedName>
        <fullName evidence="1">Uncharacterized protein</fullName>
    </submittedName>
</protein>
<organism evidence="1 2">
    <name type="scientific">Hymenobacter crusticola</name>
    <dbReference type="NCBI Taxonomy" id="1770526"/>
    <lineage>
        <taxon>Bacteria</taxon>
        <taxon>Pseudomonadati</taxon>
        <taxon>Bacteroidota</taxon>
        <taxon>Cytophagia</taxon>
        <taxon>Cytophagales</taxon>
        <taxon>Hymenobacteraceae</taxon>
        <taxon>Hymenobacter</taxon>
    </lineage>
</organism>
<name>A0A243W780_9BACT</name>
<dbReference type="RefSeq" id="WP_086596773.1">
    <property type="nucleotide sequence ID" value="NZ_MTSE01000024.1"/>
</dbReference>
<evidence type="ECO:0000313" key="1">
    <source>
        <dbReference type="EMBL" id="OUJ70281.1"/>
    </source>
</evidence>
<gene>
    <name evidence="1" type="ORF">BXP70_24605</name>
</gene>
<dbReference type="EMBL" id="MTSE01000024">
    <property type="protein sequence ID" value="OUJ70281.1"/>
    <property type="molecule type" value="Genomic_DNA"/>
</dbReference>